<evidence type="ECO:0000313" key="5">
    <source>
        <dbReference type="WBParaSite" id="MBELARI_LOCUS18489"/>
    </source>
</evidence>
<feature type="coiled-coil region" evidence="1">
    <location>
        <begin position="52"/>
        <end position="79"/>
    </location>
</feature>
<feature type="signal peptide" evidence="2">
    <location>
        <begin position="1"/>
        <end position="20"/>
    </location>
</feature>
<feature type="domain" description="C-type lectin" evidence="3">
    <location>
        <begin position="88"/>
        <end position="194"/>
    </location>
</feature>
<dbReference type="InterPro" id="IPR001304">
    <property type="entry name" value="C-type_lectin-like"/>
</dbReference>
<dbReference type="Proteomes" id="UP000887575">
    <property type="component" value="Unassembled WGS sequence"/>
</dbReference>
<name>A0AAF3EXL9_9BILA</name>
<dbReference type="Pfam" id="PF00059">
    <property type="entry name" value="Lectin_C"/>
    <property type="match status" value="1"/>
</dbReference>
<reference evidence="5" key="1">
    <citation type="submission" date="2024-02" db="UniProtKB">
        <authorList>
            <consortium name="WormBaseParasite"/>
        </authorList>
    </citation>
    <scope>IDENTIFICATION</scope>
</reference>
<dbReference type="SMART" id="SM00034">
    <property type="entry name" value="CLECT"/>
    <property type="match status" value="1"/>
</dbReference>
<dbReference type="AlphaFoldDB" id="A0AAF3EXL9"/>
<dbReference type="WBParaSite" id="MBELARI_LOCUS18489">
    <property type="protein sequence ID" value="MBELARI_LOCUS18489"/>
    <property type="gene ID" value="MBELARI_LOCUS18489"/>
</dbReference>
<organism evidence="4 5">
    <name type="scientific">Mesorhabditis belari</name>
    <dbReference type="NCBI Taxonomy" id="2138241"/>
    <lineage>
        <taxon>Eukaryota</taxon>
        <taxon>Metazoa</taxon>
        <taxon>Ecdysozoa</taxon>
        <taxon>Nematoda</taxon>
        <taxon>Chromadorea</taxon>
        <taxon>Rhabditida</taxon>
        <taxon>Rhabditina</taxon>
        <taxon>Rhabditomorpha</taxon>
        <taxon>Rhabditoidea</taxon>
        <taxon>Rhabditidae</taxon>
        <taxon>Mesorhabditinae</taxon>
        <taxon>Mesorhabditis</taxon>
    </lineage>
</organism>
<keyword evidence="2" id="KW-0732">Signal</keyword>
<keyword evidence="4" id="KW-1185">Reference proteome</keyword>
<evidence type="ECO:0000256" key="1">
    <source>
        <dbReference type="SAM" id="Coils"/>
    </source>
</evidence>
<proteinExistence type="predicted"/>
<dbReference type="PANTHER" id="PTHR22803">
    <property type="entry name" value="MANNOSE, PHOSPHOLIPASE, LECTIN RECEPTOR RELATED"/>
    <property type="match status" value="1"/>
</dbReference>
<dbReference type="InterPro" id="IPR050111">
    <property type="entry name" value="C-type_lectin/snaclec_domain"/>
</dbReference>
<dbReference type="SUPFAM" id="SSF56436">
    <property type="entry name" value="C-type lectin-like"/>
    <property type="match status" value="1"/>
</dbReference>
<protein>
    <submittedName>
        <fullName evidence="5">C-type lectin domain-containing protein</fullName>
    </submittedName>
</protein>
<evidence type="ECO:0000256" key="2">
    <source>
        <dbReference type="SAM" id="SignalP"/>
    </source>
</evidence>
<sequence length="199" mass="23028">MRLCSLILLFILPTNHQIDAQFASRDFLYQQNPQIRSDYYLAETQDPVDARFRVLESQVQALTKRVTTLEVQLRDLQLAVHDDWTKTDSGSKYKIFDTQKNWDEAMSTCKSYNAHLAMINNEDKNNFLRELMRNTTNNVDFAWIGMRTRAEMASQPAIYSNFESNTQVSGCAVIDRSGIWAIRSCTQLRPFVCQQVNVV</sequence>
<evidence type="ECO:0000313" key="4">
    <source>
        <dbReference type="Proteomes" id="UP000887575"/>
    </source>
</evidence>
<keyword evidence="1" id="KW-0175">Coiled coil</keyword>
<accession>A0AAF3EXL9</accession>
<dbReference type="CDD" id="cd00037">
    <property type="entry name" value="CLECT"/>
    <property type="match status" value="1"/>
</dbReference>
<dbReference type="PROSITE" id="PS50041">
    <property type="entry name" value="C_TYPE_LECTIN_2"/>
    <property type="match status" value="1"/>
</dbReference>
<dbReference type="InterPro" id="IPR016187">
    <property type="entry name" value="CTDL_fold"/>
</dbReference>
<feature type="chain" id="PRO_5042285744" evidence="2">
    <location>
        <begin position="21"/>
        <end position="199"/>
    </location>
</feature>
<evidence type="ECO:0000259" key="3">
    <source>
        <dbReference type="PROSITE" id="PS50041"/>
    </source>
</evidence>
<dbReference type="Gene3D" id="3.10.100.10">
    <property type="entry name" value="Mannose-Binding Protein A, subunit A"/>
    <property type="match status" value="1"/>
</dbReference>
<dbReference type="InterPro" id="IPR016186">
    <property type="entry name" value="C-type_lectin-like/link_sf"/>
</dbReference>